<keyword evidence="11" id="KW-1185">Reference proteome</keyword>
<evidence type="ECO:0000256" key="8">
    <source>
        <dbReference type="SAM" id="Coils"/>
    </source>
</evidence>
<dbReference type="GO" id="GO:0051382">
    <property type="term" value="P:kinetochore assembly"/>
    <property type="evidence" value="ECO:0007669"/>
    <property type="project" value="InterPro"/>
</dbReference>
<keyword evidence="7" id="KW-0137">Centromere</keyword>
<dbReference type="GO" id="GO:0005634">
    <property type="term" value="C:nucleus"/>
    <property type="evidence" value="ECO:0007669"/>
    <property type="project" value="UniProtKB-SubCell"/>
</dbReference>
<comment type="caution">
    <text evidence="10">The sequence shown here is derived from an EMBL/GenBank/DDBJ whole genome shotgun (WGS) entry which is preliminary data.</text>
</comment>
<evidence type="ECO:0000256" key="7">
    <source>
        <dbReference type="ARBA" id="ARBA00023328"/>
    </source>
</evidence>
<protein>
    <submittedName>
        <fullName evidence="10">Uncharacterized protein</fullName>
    </submittedName>
</protein>
<keyword evidence="6" id="KW-0539">Nucleus</keyword>
<dbReference type="OrthoDB" id="9445768at2759"/>
<dbReference type="GO" id="GO:0000070">
    <property type="term" value="P:mitotic sister chromatid segregation"/>
    <property type="evidence" value="ECO:0007669"/>
    <property type="project" value="TreeGrafter"/>
</dbReference>
<comment type="similarity">
    <text evidence="3">Belongs to the CENP-K/MCM22 family.</text>
</comment>
<evidence type="ECO:0000256" key="5">
    <source>
        <dbReference type="ARBA" id="ARBA00023054"/>
    </source>
</evidence>
<feature type="coiled-coil region" evidence="8">
    <location>
        <begin position="14"/>
        <end position="48"/>
    </location>
</feature>
<evidence type="ECO:0000256" key="3">
    <source>
        <dbReference type="ARBA" id="ARBA00005795"/>
    </source>
</evidence>
<dbReference type="InterPro" id="IPR020993">
    <property type="entry name" value="Centromere_CenpK"/>
</dbReference>
<evidence type="ECO:0000256" key="1">
    <source>
        <dbReference type="ARBA" id="ARBA00004123"/>
    </source>
</evidence>
<feature type="compositionally biased region" description="Basic and acidic residues" evidence="9">
    <location>
        <begin position="144"/>
        <end position="177"/>
    </location>
</feature>
<gene>
    <name evidence="10" type="ORF">ESCO_004809</name>
</gene>
<evidence type="ECO:0000256" key="9">
    <source>
        <dbReference type="SAM" id="MobiDB-lite"/>
    </source>
</evidence>
<proteinExistence type="inferred from homology"/>
<dbReference type="Proteomes" id="UP000053831">
    <property type="component" value="Unassembled WGS sequence"/>
</dbReference>
<organism evidence="10 11">
    <name type="scientific">Escovopsis weberi</name>
    <dbReference type="NCBI Taxonomy" id="150374"/>
    <lineage>
        <taxon>Eukaryota</taxon>
        <taxon>Fungi</taxon>
        <taxon>Dikarya</taxon>
        <taxon>Ascomycota</taxon>
        <taxon>Pezizomycotina</taxon>
        <taxon>Sordariomycetes</taxon>
        <taxon>Hypocreomycetidae</taxon>
        <taxon>Hypocreales</taxon>
        <taxon>Hypocreaceae</taxon>
        <taxon>Escovopsis</taxon>
    </lineage>
</organism>
<feature type="region of interest" description="Disordered" evidence="9">
    <location>
        <begin position="230"/>
        <end position="283"/>
    </location>
</feature>
<comment type="subcellular location">
    <subcellularLocation>
        <location evidence="2">Chromosome</location>
        <location evidence="2">Centromere</location>
    </subcellularLocation>
    <subcellularLocation>
        <location evidence="1">Nucleus</location>
    </subcellularLocation>
</comment>
<keyword evidence="4" id="KW-0158">Chromosome</keyword>
<dbReference type="AlphaFoldDB" id="A0A0M8MPP1"/>
<sequence length="357" mass="40322">MDDRPATPTASVYAANLQQTLKELRKKVQECEGQLSELRSKQQQQQQHQIPQTPAGQIQTLVAAFDDVANSEPLLPYPGSVLPALLALRKTHQTIAESRAFLASQAEATEAERRRRDAENATLRDHELLRQALAERIGTLRAAEADDARSRAGVEAEGEGEARPEDAARKRAEEMQDRKKHYRRETSRLMRALDRFINDHLAAMLAAEELGGPVVGDLMDVDPEDLVAGFNAQGKRKKKKHKEEDDSKGDDKRQRRIDEIWGRPETTTTTRGYEEEQQQQQQQQTDEVRAAAAEMRRLTEDLLNRLVEAGGNGSESYVRLQRESAAARFLIRSKVAEFHPKGAMRIRLVDFGRELED</sequence>
<feature type="region of interest" description="Disordered" evidence="9">
    <location>
        <begin position="144"/>
        <end position="183"/>
    </location>
</feature>
<evidence type="ECO:0000256" key="6">
    <source>
        <dbReference type="ARBA" id="ARBA00023242"/>
    </source>
</evidence>
<name>A0A0M8MPP1_ESCWE</name>
<evidence type="ECO:0000313" key="11">
    <source>
        <dbReference type="Proteomes" id="UP000053831"/>
    </source>
</evidence>
<dbReference type="GO" id="GO:0000775">
    <property type="term" value="C:chromosome, centromeric region"/>
    <property type="evidence" value="ECO:0007669"/>
    <property type="project" value="UniProtKB-SubCell"/>
</dbReference>
<reference evidence="10 11" key="1">
    <citation type="submission" date="2015-07" db="EMBL/GenBank/DDBJ databases">
        <title>The genome of the fungus Escovopsis weberi, a specialized disease agent of ant agriculture.</title>
        <authorList>
            <person name="de Man T.J."/>
            <person name="Stajich J.E."/>
            <person name="Kubicek C.P."/>
            <person name="Chenthamara K."/>
            <person name="Atanasova L."/>
            <person name="Druzhinina I.S."/>
            <person name="Birnbaum S."/>
            <person name="Barribeau S.M."/>
            <person name="Teiling C."/>
            <person name="Suen G."/>
            <person name="Currie C."/>
            <person name="Gerardo N.M."/>
        </authorList>
    </citation>
    <scope>NUCLEOTIDE SEQUENCE [LARGE SCALE GENOMIC DNA]</scope>
</reference>
<dbReference type="EMBL" id="LGSR01000029">
    <property type="protein sequence ID" value="KOS16746.1"/>
    <property type="molecule type" value="Genomic_DNA"/>
</dbReference>
<evidence type="ECO:0000256" key="4">
    <source>
        <dbReference type="ARBA" id="ARBA00022454"/>
    </source>
</evidence>
<evidence type="ECO:0000256" key="2">
    <source>
        <dbReference type="ARBA" id="ARBA00004584"/>
    </source>
</evidence>
<accession>A0A0M8MPP1</accession>
<feature type="compositionally biased region" description="Basic and acidic residues" evidence="9">
    <location>
        <begin position="242"/>
        <end position="262"/>
    </location>
</feature>
<dbReference type="PANTHER" id="PTHR14401">
    <property type="entry name" value="CENTROMERE PROTEIN K"/>
    <property type="match status" value="1"/>
</dbReference>
<evidence type="ECO:0000313" key="10">
    <source>
        <dbReference type="EMBL" id="KOS16746.1"/>
    </source>
</evidence>
<keyword evidence="5 8" id="KW-0175">Coiled coil</keyword>
<dbReference type="PANTHER" id="PTHR14401:SF6">
    <property type="entry name" value="CENTROMERE PROTEIN K"/>
    <property type="match status" value="1"/>
</dbReference>